<accession>A0A0F8WQF8</accession>
<dbReference type="InterPro" id="IPR045584">
    <property type="entry name" value="Pilin-like"/>
</dbReference>
<dbReference type="GO" id="GO:0015627">
    <property type="term" value="C:type II protein secretion system complex"/>
    <property type="evidence" value="ECO:0007669"/>
    <property type="project" value="InterPro"/>
</dbReference>
<feature type="non-terminal residue" evidence="2">
    <location>
        <position position="118"/>
    </location>
</feature>
<reference evidence="2" key="1">
    <citation type="journal article" date="2015" name="Nature">
        <title>Complex archaea that bridge the gap between prokaryotes and eukaryotes.</title>
        <authorList>
            <person name="Spang A."/>
            <person name="Saw J.H."/>
            <person name="Jorgensen S.L."/>
            <person name="Zaremba-Niedzwiedzka K."/>
            <person name="Martijn J."/>
            <person name="Lind A.E."/>
            <person name="van Eijk R."/>
            <person name="Schleper C."/>
            <person name="Guy L."/>
            <person name="Ettema T.J."/>
        </authorList>
    </citation>
    <scope>NUCLEOTIDE SEQUENCE</scope>
</reference>
<evidence type="ECO:0000313" key="2">
    <source>
        <dbReference type="EMBL" id="KKK58858.1"/>
    </source>
</evidence>
<dbReference type="SUPFAM" id="SSF54523">
    <property type="entry name" value="Pili subunits"/>
    <property type="match status" value="1"/>
</dbReference>
<name>A0A0F8WQF8_9ZZZZ</name>
<dbReference type="InterPro" id="IPR000983">
    <property type="entry name" value="Bac_GSPG_pilin"/>
</dbReference>
<dbReference type="PRINTS" id="PR00813">
    <property type="entry name" value="BCTERIALGSPG"/>
</dbReference>
<dbReference type="AlphaFoldDB" id="A0A0F8WQF8"/>
<protein>
    <recommendedName>
        <fullName evidence="3">Type II secretion system protein GspG C-terminal domain-containing protein</fullName>
    </recommendedName>
</protein>
<organism evidence="2">
    <name type="scientific">marine sediment metagenome</name>
    <dbReference type="NCBI Taxonomy" id="412755"/>
    <lineage>
        <taxon>unclassified sequences</taxon>
        <taxon>metagenomes</taxon>
        <taxon>ecological metagenomes</taxon>
    </lineage>
</organism>
<comment type="caution">
    <text evidence="2">The sequence shown here is derived from an EMBL/GenBank/DDBJ whole genome shotgun (WGS) entry which is preliminary data.</text>
</comment>
<evidence type="ECO:0008006" key="3">
    <source>
        <dbReference type="Google" id="ProtNLM"/>
    </source>
</evidence>
<gene>
    <name evidence="2" type="ORF">LCGC14_3040180</name>
</gene>
<sequence length="118" mass="13123">MKNETKKITKIDLAVIAVCLGVVAAIIIPKYSLASTNAKTTELIGTLQTIRCQIELYKIQHNDLFPGQLYPGDNIRRRDFTQALTTRDAEGLGPYLLKVPKNPFNAKNSITFVNDEST</sequence>
<keyword evidence="1" id="KW-0488">Methylation</keyword>
<dbReference type="Gene3D" id="3.30.700.10">
    <property type="entry name" value="Glycoprotein, Type 4 Pilin"/>
    <property type="match status" value="1"/>
</dbReference>
<dbReference type="GO" id="GO:0015628">
    <property type="term" value="P:protein secretion by the type II secretion system"/>
    <property type="evidence" value="ECO:0007669"/>
    <property type="project" value="InterPro"/>
</dbReference>
<evidence type="ECO:0000256" key="1">
    <source>
        <dbReference type="ARBA" id="ARBA00022481"/>
    </source>
</evidence>
<dbReference type="EMBL" id="LAZR01063765">
    <property type="protein sequence ID" value="KKK58858.1"/>
    <property type="molecule type" value="Genomic_DNA"/>
</dbReference>
<proteinExistence type="predicted"/>